<dbReference type="GO" id="GO:0005737">
    <property type="term" value="C:cytoplasm"/>
    <property type="evidence" value="ECO:0007669"/>
    <property type="project" value="UniProtKB-SubCell"/>
</dbReference>
<evidence type="ECO:0000256" key="5">
    <source>
        <dbReference type="ARBA" id="ARBA00023027"/>
    </source>
</evidence>
<feature type="binding site" evidence="8">
    <location>
        <begin position="231"/>
        <end position="240"/>
    </location>
    <ligand>
        <name>ATP</name>
        <dbReference type="ChEBI" id="CHEBI:30616"/>
    </ligand>
</feature>
<sequence length="333" mass="36066">MNKSANELLQLVRKLVPPLSPGFYKGQAGRIAVIGGCEDYTGAPYFSAHAAAVFGADLSHVVCEKQAAAVIKSYSPNLMVHPYLYESDNVPVGEDANNWVDTKVLPKVHGLLDRIHVVVLGPGLGRDELMLLTVEKIIAYLREKNTAVVLDADALFLICQKPEIIQGYDRAVLTPNIVEFKRLAKALGVEHDDLEEETRLVAKKLGVTVMRKGSEDVIVNGDILIKSSLQGSNRRAGGQGDTLTGNIATLLAWGDAYSQGLWSHPQGEITKNQIPVLACFGASCVTRYAARLAFNQVGRAMQATDLHAKVGEAYKAVIEDQSFSIPDKSSTKI</sequence>
<dbReference type="EMBL" id="CDQK01000001">
    <property type="protein sequence ID" value="CEP21037.1"/>
    <property type="molecule type" value="Genomic_DNA"/>
</dbReference>
<evidence type="ECO:0000259" key="9">
    <source>
        <dbReference type="PROSITE" id="PS51383"/>
    </source>
</evidence>
<accession>A0A0H5C0R3</accession>
<dbReference type="InterPro" id="IPR029056">
    <property type="entry name" value="Ribokinase-like"/>
</dbReference>
<evidence type="ECO:0000256" key="2">
    <source>
        <dbReference type="ARBA" id="ARBA00022741"/>
    </source>
</evidence>
<evidence type="ECO:0000256" key="3">
    <source>
        <dbReference type="ARBA" id="ARBA00022840"/>
    </source>
</evidence>
<dbReference type="GO" id="GO:0046496">
    <property type="term" value="P:nicotinamide nucleotide metabolic process"/>
    <property type="evidence" value="ECO:0007669"/>
    <property type="project" value="UniProtKB-UniRule"/>
</dbReference>
<feature type="domain" description="YjeF C-terminal" evidence="9">
    <location>
        <begin position="8"/>
        <end position="317"/>
    </location>
</feature>
<feature type="binding site" evidence="8">
    <location>
        <position position="241"/>
    </location>
    <ligand>
        <name>(6S)-NADPHX</name>
        <dbReference type="ChEBI" id="CHEBI:64076"/>
    </ligand>
</feature>
<dbReference type="GO" id="GO:0005524">
    <property type="term" value="F:ATP binding"/>
    <property type="evidence" value="ECO:0007669"/>
    <property type="project" value="UniProtKB-KW"/>
</dbReference>
<feature type="binding site" evidence="8">
    <location>
        <position position="123"/>
    </location>
    <ligand>
        <name>(6S)-NADPHX</name>
        <dbReference type="ChEBI" id="CHEBI:64076"/>
    </ligand>
</feature>
<dbReference type="Gene3D" id="3.40.1190.20">
    <property type="match status" value="1"/>
</dbReference>
<dbReference type="InterPro" id="IPR017953">
    <property type="entry name" value="Carbohydrate_kinase_pred_CS"/>
</dbReference>
<keyword evidence="2 8" id="KW-0547">Nucleotide-binding</keyword>
<dbReference type="InterPro" id="IPR000631">
    <property type="entry name" value="CARKD"/>
</dbReference>
<comment type="cofactor">
    <cofactor evidence="8">
        <name>Mg(2+)</name>
        <dbReference type="ChEBI" id="CHEBI:18420"/>
    </cofactor>
</comment>
<keyword evidence="1 8" id="KW-0597">Phosphoprotein</keyword>
<dbReference type="GO" id="GO:0110051">
    <property type="term" value="P:metabolite repair"/>
    <property type="evidence" value="ECO:0007669"/>
    <property type="project" value="TreeGrafter"/>
</dbReference>
<organism evidence="10 11">
    <name type="scientific">Cyberlindnera jadinii (strain ATCC 18201 / CBS 1600 / BCRC 20928 / JCM 3617 / NBRC 0987 / NRRL Y-1542)</name>
    <name type="common">Torula yeast</name>
    <name type="synonym">Candida utilis</name>
    <dbReference type="NCBI Taxonomy" id="983966"/>
    <lineage>
        <taxon>Eukaryota</taxon>
        <taxon>Fungi</taxon>
        <taxon>Dikarya</taxon>
        <taxon>Ascomycota</taxon>
        <taxon>Saccharomycotina</taxon>
        <taxon>Saccharomycetes</taxon>
        <taxon>Phaffomycetales</taxon>
        <taxon>Phaffomycetaceae</taxon>
        <taxon>Cyberlindnera</taxon>
    </lineage>
</organism>
<name>A0A0H5C0R3_CYBJN</name>
<comment type="similarity">
    <text evidence="8">Belongs to the NnrD/CARKD family.</text>
</comment>
<dbReference type="SUPFAM" id="SSF53613">
    <property type="entry name" value="Ribokinase-like"/>
    <property type="match status" value="1"/>
</dbReference>
<comment type="function">
    <text evidence="8">Catalyzes the dehydration of the S-form of NAD(P)HX at the expense of ATP, which is converted to ADP. Together with NAD(P)HX epimerase, which catalyzes the epimerization of the S- and R-forms, the enzyme allows the repair of both epimers of NAD(P)HX, a damaged form of NAD(P)H that is a result of enzymatic or heat-dependent hydration.</text>
</comment>
<evidence type="ECO:0000256" key="4">
    <source>
        <dbReference type="ARBA" id="ARBA00022857"/>
    </source>
</evidence>
<dbReference type="PROSITE" id="PS01049">
    <property type="entry name" value="YJEF_C_1"/>
    <property type="match status" value="1"/>
</dbReference>
<dbReference type="Proteomes" id="UP000038830">
    <property type="component" value="Unassembled WGS sequence"/>
</dbReference>
<comment type="catalytic activity">
    <reaction evidence="8">
        <text>(6S)-NADHX + ATP = ADP + phosphate + NADH + H(+)</text>
        <dbReference type="Rhea" id="RHEA:19017"/>
        <dbReference type="ChEBI" id="CHEBI:15378"/>
        <dbReference type="ChEBI" id="CHEBI:30616"/>
        <dbReference type="ChEBI" id="CHEBI:43474"/>
        <dbReference type="ChEBI" id="CHEBI:57945"/>
        <dbReference type="ChEBI" id="CHEBI:64074"/>
        <dbReference type="ChEBI" id="CHEBI:456216"/>
        <dbReference type="EC" id="4.2.1.93"/>
    </reaction>
</comment>
<proteinExistence type="inferred from homology"/>
<dbReference type="AlphaFoldDB" id="A0A0H5C0R3"/>
<dbReference type="PANTHER" id="PTHR12592">
    <property type="entry name" value="ATP-DEPENDENT (S)-NAD(P)H-HYDRATE DEHYDRATASE FAMILY MEMBER"/>
    <property type="match status" value="1"/>
</dbReference>
<dbReference type="Pfam" id="PF01256">
    <property type="entry name" value="Carb_kinase"/>
    <property type="match status" value="1"/>
</dbReference>
<gene>
    <name evidence="10" type="ORF">BN1211_1037</name>
</gene>
<keyword evidence="4" id="KW-0521">NADP</keyword>
<evidence type="ECO:0000256" key="6">
    <source>
        <dbReference type="ARBA" id="ARBA00023239"/>
    </source>
</evidence>
<evidence type="ECO:0000256" key="7">
    <source>
        <dbReference type="ARBA" id="ARBA00047472"/>
    </source>
</evidence>
<dbReference type="EC" id="4.2.1.93" evidence="8"/>
<dbReference type="PROSITE" id="PS01050">
    <property type="entry name" value="YJEF_C_2"/>
    <property type="match status" value="1"/>
</dbReference>
<dbReference type="CDD" id="cd01171">
    <property type="entry name" value="YXKO-related"/>
    <property type="match status" value="1"/>
</dbReference>
<comment type="catalytic activity">
    <reaction evidence="7 8">
        <text>(6S)-NADPHX + ATP = ADP + phosphate + NADPH + H(+)</text>
        <dbReference type="Rhea" id="RHEA:32231"/>
        <dbReference type="ChEBI" id="CHEBI:15378"/>
        <dbReference type="ChEBI" id="CHEBI:30616"/>
        <dbReference type="ChEBI" id="CHEBI:43474"/>
        <dbReference type="ChEBI" id="CHEBI:57783"/>
        <dbReference type="ChEBI" id="CHEBI:64076"/>
        <dbReference type="ChEBI" id="CHEBI:456216"/>
        <dbReference type="EC" id="4.2.1.93"/>
    </reaction>
</comment>
<evidence type="ECO:0000313" key="11">
    <source>
        <dbReference type="Proteomes" id="UP000038830"/>
    </source>
</evidence>
<keyword evidence="5 8" id="KW-0520">NAD</keyword>
<keyword evidence="3 8" id="KW-0067">ATP-binding</keyword>
<reference evidence="11" key="1">
    <citation type="journal article" date="2015" name="J. Biotechnol.">
        <title>The structure of the Cyberlindnera jadinii genome and its relation to Candida utilis analyzed by the occurrence of single nucleotide polymorphisms.</title>
        <authorList>
            <person name="Rupp O."/>
            <person name="Brinkrolf K."/>
            <person name="Buerth C."/>
            <person name="Kunigo M."/>
            <person name="Schneider J."/>
            <person name="Jaenicke S."/>
            <person name="Goesmann A."/>
            <person name="Puehler A."/>
            <person name="Jaeger K.-E."/>
            <person name="Ernst J.F."/>
        </authorList>
    </citation>
    <scope>NUCLEOTIDE SEQUENCE [LARGE SCALE GENOMIC DNA]</scope>
    <source>
        <strain evidence="11">ATCC 18201 / CBS 1600 / BCRC 20928 / JCM 3617 / NBRC 0987 / NRRL Y-1542</strain>
    </source>
</reference>
<dbReference type="PANTHER" id="PTHR12592:SF0">
    <property type="entry name" value="ATP-DEPENDENT (S)-NAD(P)H-HYDRATE DEHYDRATASE"/>
    <property type="match status" value="1"/>
</dbReference>
<dbReference type="PROSITE" id="PS51383">
    <property type="entry name" value="YJEF_C_3"/>
    <property type="match status" value="1"/>
</dbReference>
<evidence type="ECO:0000256" key="1">
    <source>
        <dbReference type="ARBA" id="ARBA00022553"/>
    </source>
</evidence>
<keyword evidence="8" id="KW-0963">Cytoplasm</keyword>
<evidence type="ECO:0000256" key="8">
    <source>
        <dbReference type="HAMAP-Rule" id="MF_03157"/>
    </source>
</evidence>
<protein>
    <recommendedName>
        <fullName evidence="8">ATP-dependent (S)-NAD(P)H-hydrate dehydratase</fullName>
        <ecNumber evidence="8">4.2.1.93</ecNumber>
    </recommendedName>
    <alternativeName>
        <fullName evidence="8">ATP-dependent NAD(P)HX dehydratase</fullName>
    </alternativeName>
</protein>
<dbReference type="FunFam" id="3.40.1190.20:FF:000023">
    <property type="entry name" value="ATP-dependent (S)-NAD(P)H-hydrate dehydratase"/>
    <property type="match status" value="1"/>
</dbReference>
<dbReference type="HAMAP" id="MF_01965">
    <property type="entry name" value="NADHX_dehydratase"/>
    <property type="match status" value="1"/>
</dbReference>
<dbReference type="GO" id="GO:0047453">
    <property type="term" value="F:ATP-dependent NAD(P)H-hydrate dehydratase activity"/>
    <property type="evidence" value="ECO:0007669"/>
    <property type="project" value="UniProtKB-UniRule"/>
</dbReference>
<feature type="binding site" evidence="8">
    <location>
        <begin position="212"/>
        <end position="216"/>
    </location>
    <ligand>
        <name>ATP</name>
        <dbReference type="ChEBI" id="CHEBI:30616"/>
    </ligand>
</feature>
<feature type="binding site" evidence="8">
    <location>
        <begin position="176"/>
        <end position="182"/>
    </location>
    <ligand>
        <name>(6S)-NADPHX</name>
        <dbReference type="ChEBI" id="CHEBI:64076"/>
    </ligand>
</feature>
<dbReference type="NCBIfam" id="TIGR00196">
    <property type="entry name" value="yjeF_cterm"/>
    <property type="match status" value="1"/>
</dbReference>
<comment type="subcellular location">
    <subcellularLocation>
        <location evidence="8">Cytoplasm</location>
    </subcellularLocation>
</comment>
<keyword evidence="6 8" id="KW-0456">Lyase</keyword>
<evidence type="ECO:0000313" key="10">
    <source>
        <dbReference type="EMBL" id="CEP21037.1"/>
    </source>
</evidence>